<dbReference type="AlphaFoldDB" id="A0A0R3TKF4"/>
<dbReference type="Gene3D" id="2.20.110.10">
    <property type="entry name" value="Histone H3 K4-specific methyltransferase SET7/9 N-terminal domain"/>
    <property type="match status" value="3"/>
</dbReference>
<sequence length="282" mass="32581">MSEEEEEEFEEEEFFGTYEGGRNEMGERHGYGKAVLPNHDTYEGYYEKGLRNGEGLYTFVNGARYFGEYLDNVKHGKGAFYYPDGSFYQGDWVENKRNGYGTYHYINGDIYEGEWRDHVRHGKGTYICKDGTKFIGQWRKGKMHGASEVITPKYRFLGNWHKGHLFGEGSYMFDKLNCQQTGRYHIFPIGPGEVLDDSDDSKVSKWNAETIELFVPEEQKSKISQKSSNDLKNVKVAVFNNPNFDFLNATEETPIQPDTEIEVLNEKTHVSDDNETIEILNL</sequence>
<feature type="compositionally biased region" description="Acidic residues" evidence="2">
    <location>
        <begin position="1"/>
        <end position="14"/>
    </location>
</feature>
<keyword evidence="1" id="KW-0677">Repeat</keyword>
<keyword evidence="4" id="KW-1185">Reference proteome</keyword>
<dbReference type="WBParaSite" id="HNAJ_0000764901-mRNA-1">
    <property type="protein sequence ID" value="HNAJ_0000764901-mRNA-1"/>
    <property type="gene ID" value="HNAJ_0000764901"/>
</dbReference>
<reference evidence="3 4" key="2">
    <citation type="submission" date="2018-11" db="EMBL/GenBank/DDBJ databases">
        <authorList>
            <consortium name="Pathogen Informatics"/>
        </authorList>
    </citation>
    <scope>NUCLEOTIDE SEQUENCE [LARGE SCALE GENOMIC DNA]</scope>
</reference>
<evidence type="ECO:0000313" key="3">
    <source>
        <dbReference type="EMBL" id="VDO03505.1"/>
    </source>
</evidence>
<evidence type="ECO:0000313" key="4">
    <source>
        <dbReference type="Proteomes" id="UP000278807"/>
    </source>
</evidence>
<dbReference type="GO" id="GO:0005634">
    <property type="term" value="C:nucleus"/>
    <property type="evidence" value="ECO:0007669"/>
    <property type="project" value="TreeGrafter"/>
</dbReference>
<dbReference type="GO" id="GO:0007286">
    <property type="term" value="P:spermatid development"/>
    <property type="evidence" value="ECO:0007669"/>
    <property type="project" value="TreeGrafter"/>
</dbReference>
<reference evidence="5" key="1">
    <citation type="submission" date="2017-02" db="UniProtKB">
        <authorList>
            <consortium name="WormBaseParasite"/>
        </authorList>
    </citation>
    <scope>IDENTIFICATION</scope>
</reference>
<dbReference type="GO" id="GO:0031514">
    <property type="term" value="C:motile cilium"/>
    <property type="evidence" value="ECO:0007669"/>
    <property type="project" value="TreeGrafter"/>
</dbReference>
<dbReference type="SUPFAM" id="SSF82185">
    <property type="entry name" value="Histone H3 K4-specific methyltransferase SET7/9 N-terminal domain"/>
    <property type="match status" value="1"/>
</dbReference>
<organism evidence="5">
    <name type="scientific">Rodentolepis nana</name>
    <name type="common">Dwarf tapeworm</name>
    <name type="synonym">Hymenolepis nana</name>
    <dbReference type="NCBI Taxonomy" id="102285"/>
    <lineage>
        <taxon>Eukaryota</taxon>
        <taxon>Metazoa</taxon>
        <taxon>Spiralia</taxon>
        <taxon>Lophotrochozoa</taxon>
        <taxon>Platyhelminthes</taxon>
        <taxon>Cestoda</taxon>
        <taxon>Eucestoda</taxon>
        <taxon>Cyclophyllidea</taxon>
        <taxon>Hymenolepididae</taxon>
        <taxon>Rodentolepis</taxon>
    </lineage>
</organism>
<dbReference type="SMART" id="SM00698">
    <property type="entry name" value="MORN"/>
    <property type="match status" value="6"/>
</dbReference>
<dbReference type="InterPro" id="IPR003409">
    <property type="entry name" value="MORN"/>
</dbReference>
<name>A0A0R3TKF4_RODNA</name>
<evidence type="ECO:0000256" key="1">
    <source>
        <dbReference type="ARBA" id="ARBA00022737"/>
    </source>
</evidence>
<accession>A0A0R3TKF4</accession>
<protein>
    <submittedName>
        <fullName evidence="5">Radial spoke head 1 homolog</fullName>
    </submittedName>
</protein>
<dbReference type="Proteomes" id="UP000278807">
    <property type="component" value="Unassembled WGS sequence"/>
</dbReference>
<evidence type="ECO:0000256" key="2">
    <source>
        <dbReference type="SAM" id="MobiDB-lite"/>
    </source>
</evidence>
<dbReference type="Pfam" id="PF02493">
    <property type="entry name" value="MORN"/>
    <property type="match status" value="6"/>
</dbReference>
<proteinExistence type="predicted"/>
<dbReference type="GO" id="GO:0035082">
    <property type="term" value="P:axoneme assembly"/>
    <property type="evidence" value="ECO:0007669"/>
    <property type="project" value="TreeGrafter"/>
</dbReference>
<dbReference type="PANTHER" id="PTHR43215">
    <property type="entry name" value="RADIAL SPOKE HEAD 1 HOMOLOG"/>
    <property type="match status" value="1"/>
</dbReference>
<feature type="region of interest" description="Disordered" evidence="2">
    <location>
        <begin position="1"/>
        <end position="20"/>
    </location>
</feature>
<dbReference type="PANTHER" id="PTHR43215:SF14">
    <property type="entry name" value="RADIAL SPOKE HEAD 1 HOMOLOG"/>
    <property type="match status" value="1"/>
</dbReference>
<dbReference type="EMBL" id="UZAE01012095">
    <property type="protein sequence ID" value="VDO03505.1"/>
    <property type="molecule type" value="Genomic_DNA"/>
</dbReference>
<dbReference type="OrthoDB" id="423343at2759"/>
<gene>
    <name evidence="3" type="ORF">HNAJ_LOCUS7645</name>
</gene>
<dbReference type="STRING" id="102285.A0A0R3TKF4"/>
<dbReference type="FunFam" id="2.20.110.10:FF:000002">
    <property type="entry name" value="Phosphatidylinositol 4-phosphate 5-kinase 8"/>
    <property type="match status" value="1"/>
</dbReference>
<evidence type="ECO:0000313" key="5">
    <source>
        <dbReference type="WBParaSite" id="HNAJ_0000764901-mRNA-1"/>
    </source>
</evidence>